<comment type="caution">
    <text evidence="1">The sequence shown here is derived from an EMBL/GenBank/DDBJ whole genome shotgun (WGS) entry which is preliminary data.</text>
</comment>
<evidence type="ECO:0000313" key="2">
    <source>
        <dbReference type="Proteomes" id="UP001476798"/>
    </source>
</evidence>
<dbReference type="Proteomes" id="UP001476798">
    <property type="component" value="Unassembled WGS sequence"/>
</dbReference>
<evidence type="ECO:0000313" key="1">
    <source>
        <dbReference type="EMBL" id="MEQ2157771.1"/>
    </source>
</evidence>
<name>A0ABV0MF72_9TELE</name>
<accession>A0ABV0MF72</accession>
<keyword evidence="2" id="KW-1185">Reference proteome</keyword>
<proteinExistence type="predicted"/>
<dbReference type="EMBL" id="JAHRIO010000235">
    <property type="protein sequence ID" value="MEQ2157771.1"/>
    <property type="molecule type" value="Genomic_DNA"/>
</dbReference>
<reference evidence="1 2" key="1">
    <citation type="submission" date="2021-06" db="EMBL/GenBank/DDBJ databases">
        <authorList>
            <person name="Palmer J.M."/>
        </authorList>
    </citation>
    <scope>NUCLEOTIDE SEQUENCE [LARGE SCALE GENOMIC DNA]</scope>
    <source>
        <strain evidence="1 2">GA_2019</strain>
        <tissue evidence="1">Muscle</tissue>
    </source>
</reference>
<protein>
    <submittedName>
        <fullName evidence="1">Uncharacterized protein</fullName>
    </submittedName>
</protein>
<organism evidence="1 2">
    <name type="scientific">Goodea atripinnis</name>
    <dbReference type="NCBI Taxonomy" id="208336"/>
    <lineage>
        <taxon>Eukaryota</taxon>
        <taxon>Metazoa</taxon>
        <taxon>Chordata</taxon>
        <taxon>Craniata</taxon>
        <taxon>Vertebrata</taxon>
        <taxon>Euteleostomi</taxon>
        <taxon>Actinopterygii</taxon>
        <taxon>Neopterygii</taxon>
        <taxon>Teleostei</taxon>
        <taxon>Neoteleostei</taxon>
        <taxon>Acanthomorphata</taxon>
        <taxon>Ovalentaria</taxon>
        <taxon>Atherinomorphae</taxon>
        <taxon>Cyprinodontiformes</taxon>
        <taxon>Goodeidae</taxon>
        <taxon>Goodea</taxon>
    </lineage>
</organism>
<sequence length="76" mass="8381">MKTEAAGIWNTLLCTKCQGLKSTACRIDAEALLEHGHAGLRLIALVLRQTAFLLLLSILKELDHSLVVALHLFLFL</sequence>
<gene>
    <name evidence="1" type="ORF">GOODEAATRI_005244</name>
</gene>